<feature type="non-terminal residue" evidence="1">
    <location>
        <position position="1"/>
    </location>
</feature>
<protein>
    <recommendedName>
        <fullName evidence="2">Penicillin-binding protein transpeptidase domain-containing protein</fullName>
    </recommendedName>
</protein>
<sequence>KMTGGVVAAPVWAKFMKNALQNNEKKDFFQPDKITKISVCKESGLLPTDSCPEILEATFIKSTEPTAYCTIHQKYFEIPKVEEYPEIKRPYYEEIEVIKKKYEEKPMETEEKEEETLQSLINKLKEKYKKQDE</sequence>
<name>X1RW26_9ZZZZ</name>
<dbReference type="AlphaFoldDB" id="X1RW26"/>
<organism evidence="1">
    <name type="scientific">marine sediment metagenome</name>
    <dbReference type="NCBI Taxonomy" id="412755"/>
    <lineage>
        <taxon>unclassified sequences</taxon>
        <taxon>metagenomes</taxon>
        <taxon>ecological metagenomes</taxon>
    </lineage>
</organism>
<evidence type="ECO:0008006" key="2">
    <source>
        <dbReference type="Google" id="ProtNLM"/>
    </source>
</evidence>
<evidence type="ECO:0000313" key="1">
    <source>
        <dbReference type="EMBL" id="GAI67405.1"/>
    </source>
</evidence>
<dbReference type="SUPFAM" id="SSF56601">
    <property type="entry name" value="beta-lactamase/transpeptidase-like"/>
    <property type="match status" value="1"/>
</dbReference>
<comment type="caution">
    <text evidence="1">The sequence shown here is derived from an EMBL/GenBank/DDBJ whole genome shotgun (WGS) entry which is preliminary data.</text>
</comment>
<dbReference type="EMBL" id="BARW01003474">
    <property type="protein sequence ID" value="GAI67405.1"/>
    <property type="molecule type" value="Genomic_DNA"/>
</dbReference>
<gene>
    <name evidence="1" type="ORF">S12H4_08837</name>
</gene>
<dbReference type="InterPro" id="IPR012338">
    <property type="entry name" value="Beta-lactam/transpept-like"/>
</dbReference>
<proteinExistence type="predicted"/>
<reference evidence="1" key="1">
    <citation type="journal article" date="2014" name="Front. Microbiol.">
        <title>High frequency of phylogenetically diverse reductive dehalogenase-homologous genes in deep subseafloor sedimentary metagenomes.</title>
        <authorList>
            <person name="Kawai M."/>
            <person name="Futagami T."/>
            <person name="Toyoda A."/>
            <person name="Takaki Y."/>
            <person name="Nishi S."/>
            <person name="Hori S."/>
            <person name="Arai W."/>
            <person name="Tsubouchi T."/>
            <person name="Morono Y."/>
            <person name="Uchiyama I."/>
            <person name="Ito T."/>
            <person name="Fujiyama A."/>
            <person name="Inagaki F."/>
            <person name="Takami H."/>
        </authorList>
    </citation>
    <scope>NUCLEOTIDE SEQUENCE</scope>
    <source>
        <strain evidence="1">Expedition CK06-06</strain>
    </source>
</reference>
<accession>X1RW26</accession>
<dbReference type="Gene3D" id="3.40.710.10">
    <property type="entry name" value="DD-peptidase/beta-lactamase superfamily"/>
    <property type="match status" value="1"/>
</dbReference>